<reference evidence="3" key="1">
    <citation type="submission" date="2017-02" db="EMBL/GenBank/DDBJ databases">
        <authorList>
            <person name="Varghese N."/>
            <person name="Submissions S."/>
        </authorList>
    </citation>
    <scope>NUCLEOTIDE SEQUENCE [LARGE SCALE GENOMIC DNA]</scope>
    <source>
        <strain evidence="3">SM117</strain>
    </source>
</reference>
<dbReference type="STRING" id="428990.SAMN06295987_104313"/>
<keyword evidence="3" id="KW-1185">Reference proteome</keyword>
<keyword evidence="1" id="KW-1133">Transmembrane helix</keyword>
<dbReference type="AlphaFoldDB" id="A0A1U6I7G2"/>
<sequence>MTGLAYTVLVVFLIYAAFFLGQVWERSKRTIQHRHRQWY</sequence>
<dbReference type="EMBL" id="FVZE01000004">
    <property type="protein sequence ID" value="SLK03956.1"/>
    <property type="molecule type" value="Genomic_DNA"/>
</dbReference>
<dbReference type="Proteomes" id="UP000190989">
    <property type="component" value="Unassembled WGS sequence"/>
</dbReference>
<keyword evidence="1" id="KW-0812">Transmembrane</keyword>
<gene>
    <name evidence="2" type="ORF">SAMN06295987_104313</name>
</gene>
<organism evidence="2 3">
    <name type="scientific">Novosphingobium mathurense</name>
    <dbReference type="NCBI Taxonomy" id="428990"/>
    <lineage>
        <taxon>Bacteria</taxon>
        <taxon>Pseudomonadati</taxon>
        <taxon>Pseudomonadota</taxon>
        <taxon>Alphaproteobacteria</taxon>
        <taxon>Sphingomonadales</taxon>
        <taxon>Sphingomonadaceae</taxon>
        <taxon>Novosphingobium</taxon>
    </lineage>
</organism>
<name>A0A1U6I7G2_9SPHN</name>
<accession>A0A1U6I7G2</accession>
<keyword evidence="1" id="KW-0472">Membrane</keyword>
<evidence type="ECO:0000313" key="2">
    <source>
        <dbReference type="EMBL" id="SLK03956.1"/>
    </source>
</evidence>
<feature type="transmembrane region" description="Helical" evidence="1">
    <location>
        <begin position="6"/>
        <end position="24"/>
    </location>
</feature>
<protein>
    <submittedName>
        <fullName evidence="2">Uncharacterized protein</fullName>
    </submittedName>
</protein>
<evidence type="ECO:0000313" key="3">
    <source>
        <dbReference type="Proteomes" id="UP000190989"/>
    </source>
</evidence>
<evidence type="ECO:0000256" key="1">
    <source>
        <dbReference type="SAM" id="Phobius"/>
    </source>
</evidence>
<proteinExistence type="predicted"/>